<evidence type="ECO:0000256" key="10">
    <source>
        <dbReference type="ARBA" id="ARBA00023180"/>
    </source>
</evidence>
<dbReference type="InterPro" id="IPR039421">
    <property type="entry name" value="Type_1_exporter"/>
</dbReference>
<dbReference type="SUPFAM" id="SSF52540">
    <property type="entry name" value="P-loop containing nucleoside triphosphate hydrolases"/>
    <property type="match status" value="2"/>
</dbReference>
<evidence type="ECO:0000256" key="4">
    <source>
        <dbReference type="ARBA" id="ARBA00022692"/>
    </source>
</evidence>
<keyword evidence="7" id="KW-0067">ATP-binding</keyword>
<dbReference type="GO" id="GO:0009958">
    <property type="term" value="P:positive gravitropism"/>
    <property type="evidence" value="ECO:0007669"/>
    <property type="project" value="UniProtKB-ARBA"/>
</dbReference>
<reference evidence="15" key="1">
    <citation type="submission" date="2016-03" db="EMBL/GenBank/DDBJ databases">
        <title>Mechanisms controlling the formation of the plant cell surface in tip-growing cells are functionally conserved among land plants.</title>
        <authorList>
            <person name="Honkanen S."/>
            <person name="Jones V.A."/>
            <person name="Morieri G."/>
            <person name="Champion C."/>
            <person name="Hetherington A.J."/>
            <person name="Kelly S."/>
            <person name="Saint-Marcoux D."/>
            <person name="Proust H."/>
            <person name="Prescott H."/>
            <person name="Dolan L."/>
        </authorList>
    </citation>
    <scope>NUCLEOTIDE SEQUENCE [LARGE SCALE GENOMIC DNA]</scope>
    <source>
        <tissue evidence="15">Whole gametophyte</tissue>
    </source>
</reference>
<feature type="transmembrane region" description="Helical" evidence="12">
    <location>
        <begin position="246"/>
        <end position="264"/>
    </location>
</feature>
<keyword evidence="5" id="KW-0677">Repeat</keyword>
<proteinExistence type="inferred from homology"/>
<comment type="subcellular location">
    <subcellularLocation>
        <location evidence="1">Cell membrane</location>
        <topology evidence="1">Multi-pass membrane protein</topology>
    </subcellularLocation>
</comment>
<dbReference type="FunFam" id="1.20.1560.10:FF:000009">
    <property type="entry name" value="ABC transporter B family member 1"/>
    <property type="match status" value="1"/>
</dbReference>
<name>A0A176WES9_MARPO</name>
<dbReference type="Pfam" id="PF00005">
    <property type="entry name" value="ABC_tran"/>
    <property type="match status" value="2"/>
</dbReference>
<feature type="compositionally biased region" description="Polar residues" evidence="11">
    <location>
        <begin position="18"/>
        <end position="40"/>
    </location>
</feature>
<dbReference type="PANTHER" id="PTHR43394:SF11">
    <property type="entry name" value="ATP-BINDING CASSETTE TRANSPORTER"/>
    <property type="match status" value="1"/>
</dbReference>
<keyword evidence="16" id="KW-1185">Reference proteome</keyword>
<evidence type="ECO:0000259" key="14">
    <source>
        <dbReference type="PROSITE" id="PS50929"/>
    </source>
</evidence>
<comment type="similarity">
    <text evidence="2">Belongs to the ABC transporter superfamily. ABCB family. Multidrug resistance exporter (TC 3.A.1.201) subfamily.</text>
</comment>
<feature type="transmembrane region" description="Helical" evidence="12">
    <location>
        <begin position="854"/>
        <end position="876"/>
    </location>
</feature>
<feature type="transmembrane region" description="Helical" evidence="12">
    <location>
        <begin position="115"/>
        <end position="143"/>
    </location>
</feature>
<dbReference type="GO" id="GO:0043481">
    <property type="term" value="P:anthocyanin accumulation in tissues in response to UV light"/>
    <property type="evidence" value="ECO:0007669"/>
    <property type="project" value="UniProtKB-ARBA"/>
</dbReference>
<dbReference type="GO" id="GO:0090374">
    <property type="term" value="P:oligopeptide export from mitochondrion"/>
    <property type="evidence" value="ECO:0007669"/>
    <property type="project" value="TreeGrafter"/>
</dbReference>
<feature type="transmembrane region" description="Helical" evidence="12">
    <location>
        <begin position="808"/>
        <end position="834"/>
    </location>
</feature>
<evidence type="ECO:0000256" key="7">
    <source>
        <dbReference type="ARBA" id="ARBA00022840"/>
    </source>
</evidence>
<evidence type="ECO:0000313" key="16">
    <source>
        <dbReference type="Proteomes" id="UP000077202"/>
    </source>
</evidence>
<feature type="transmembrane region" description="Helical" evidence="12">
    <location>
        <begin position="270"/>
        <end position="287"/>
    </location>
</feature>
<evidence type="ECO:0000256" key="6">
    <source>
        <dbReference type="ARBA" id="ARBA00022741"/>
    </source>
</evidence>
<dbReference type="InterPro" id="IPR027417">
    <property type="entry name" value="P-loop_NTPase"/>
</dbReference>
<feature type="domain" description="ABC transporter" evidence="13">
    <location>
        <begin position="440"/>
        <end position="731"/>
    </location>
</feature>
<dbReference type="GO" id="GO:0009741">
    <property type="term" value="P:response to brassinosteroid"/>
    <property type="evidence" value="ECO:0007669"/>
    <property type="project" value="UniProtKB-ARBA"/>
</dbReference>
<gene>
    <name evidence="15" type="ORF">AXG93_2294s1040</name>
</gene>
<dbReference type="Proteomes" id="UP000077202">
    <property type="component" value="Unassembled WGS sequence"/>
</dbReference>
<organism evidence="15 16">
    <name type="scientific">Marchantia polymorpha subsp. ruderalis</name>
    <dbReference type="NCBI Taxonomy" id="1480154"/>
    <lineage>
        <taxon>Eukaryota</taxon>
        <taxon>Viridiplantae</taxon>
        <taxon>Streptophyta</taxon>
        <taxon>Embryophyta</taxon>
        <taxon>Marchantiophyta</taxon>
        <taxon>Marchantiopsida</taxon>
        <taxon>Marchantiidae</taxon>
        <taxon>Marchantiales</taxon>
        <taxon>Marchantiaceae</taxon>
        <taxon>Marchantia</taxon>
    </lineage>
</organism>
<feature type="transmembrane region" description="Helical" evidence="12">
    <location>
        <begin position="1074"/>
        <end position="1092"/>
    </location>
</feature>
<dbReference type="GO" id="GO:0009640">
    <property type="term" value="P:photomorphogenesis"/>
    <property type="evidence" value="ECO:0007669"/>
    <property type="project" value="UniProtKB-ARBA"/>
</dbReference>
<dbReference type="GO" id="GO:0016887">
    <property type="term" value="F:ATP hydrolysis activity"/>
    <property type="evidence" value="ECO:0007669"/>
    <property type="project" value="InterPro"/>
</dbReference>
<dbReference type="GO" id="GO:0048608">
    <property type="term" value="P:reproductive structure development"/>
    <property type="evidence" value="ECO:0007669"/>
    <property type="project" value="UniProtKB-ARBA"/>
</dbReference>
<feature type="transmembrane region" description="Helical" evidence="12">
    <location>
        <begin position="346"/>
        <end position="369"/>
    </location>
</feature>
<evidence type="ECO:0000256" key="8">
    <source>
        <dbReference type="ARBA" id="ARBA00022989"/>
    </source>
</evidence>
<dbReference type="GO" id="GO:0005886">
    <property type="term" value="C:plasma membrane"/>
    <property type="evidence" value="ECO:0007669"/>
    <property type="project" value="UniProtKB-SubCell"/>
</dbReference>
<feature type="transmembrane region" description="Helical" evidence="12">
    <location>
        <begin position="381"/>
        <end position="399"/>
    </location>
</feature>
<dbReference type="GO" id="GO:0009637">
    <property type="term" value="P:response to blue light"/>
    <property type="evidence" value="ECO:0007669"/>
    <property type="project" value="UniProtKB-ARBA"/>
</dbReference>
<dbReference type="Pfam" id="PF00664">
    <property type="entry name" value="ABC_membrane"/>
    <property type="match status" value="2"/>
</dbReference>
<accession>A0A176WES9</accession>
<keyword evidence="9 12" id="KW-0472">Membrane</keyword>
<evidence type="ECO:0000256" key="5">
    <source>
        <dbReference type="ARBA" id="ARBA00022737"/>
    </source>
</evidence>
<evidence type="ECO:0000256" key="1">
    <source>
        <dbReference type="ARBA" id="ARBA00004651"/>
    </source>
</evidence>
<dbReference type="GO" id="GO:1900459">
    <property type="term" value="P:positive regulation of brassinosteroid mediated signaling pathway"/>
    <property type="evidence" value="ECO:0007669"/>
    <property type="project" value="UniProtKB-ARBA"/>
</dbReference>
<dbReference type="GO" id="GO:0005743">
    <property type="term" value="C:mitochondrial inner membrane"/>
    <property type="evidence" value="ECO:0007669"/>
    <property type="project" value="TreeGrafter"/>
</dbReference>
<dbReference type="InterPro" id="IPR011527">
    <property type="entry name" value="ABC1_TM_dom"/>
</dbReference>
<keyword evidence="10" id="KW-0325">Glycoprotein</keyword>
<dbReference type="CDD" id="cd18577">
    <property type="entry name" value="ABC_6TM_Pgp_ABCB1_D1_like"/>
    <property type="match status" value="1"/>
</dbReference>
<evidence type="ECO:0000256" key="12">
    <source>
        <dbReference type="SAM" id="Phobius"/>
    </source>
</evidence>
<dbReference type="CDD" id="cd03249">
    <property type="entry name" value="ABC_MTABC3_MDL1_MDL2"/>
    <property type="match status" value="2"/>
</dbReference>
<feature type="region of interest" description="Disordered" evidence="11">
    <location>
        <begin position="1"/>
        <end position="69"/>
    </location>
</feature>
<dbReference type="GO" id="GO:0010329">
    <property type="term" value="F:auxin efflux transmembrane transporter activity"/>
    <property type="evidence" value="ECO:0007669"/>
    <property type="project" value="UniProtKB-ARBA"/>
</dbReference>
<evidence type="ECO:0000256" key="11">
    <source>
        <dbReference type="SAM" id="MobiDB-lite"/>
    </source>
</evidence>
<dbReference type="Gene3D" id="1.20.1560.10">
    <property type="entry name" value="ABC transporter type 1, transmembrane domain"/>
    <property type="match status" value="2"/>
</dbReference>
<dbReference type="GO" id="GO:0005524">
    <property type="term" value="F:ATP binding"/>
    <property type="evidence" value="ECO:0007669"/>
    <property type="project" value="UniProtKB-KW"/>
</dbReference>
<dbReference type="PROSITE" id="PS00211">
    <property type="entry name" value="ABC_TRANSPORTER_1"/>
    <property type="match status" value="2"/>
</dbReference>
<dbReference type="GO" id="GO:0008361">
    <property type="term" value="P:regulation of cell size"/>
    <property type="evidence" value="ECO:0007669"/>
    <property type="project" value="UniProtKB-ARBA"/>
</dbReference>
<dbReference type="InterPro" id="IPR003593">
    <property type="entry name" value="AAA+_ATPase"/>
</dbReference>
<evidence type="ECO:0000256" key="3">
    <source>
        <dbReference type="ARBA" id="ARBA00022448"/>
    </source>
</evidence>
<dbReference type="GO" id="GO:0009926">
    <property type="term" value="P:auxin polar transport"/>
    <property type="evidence" value="ECO:0007669"/>
    <property type="project" value="UniProtKB-ARBA"/>
</dbReference>
<keyword evidence="3" id="KW-0813">Transport</keyword>
<comment type="caution">
    <text evidence="15">The sequence shown here is derived from an EMBL/GenBank/DDBJ whole genome shotgun (WGS) entry which is preliminary data.</text>
</comment>
<dbReference type="GO" id="GO:0099402">
    <property type="term" value="P:plant organ development"/>
    <property type="evidence" value="ECO:0007669"/>
    <property type="project" value="UniProtKB-ARBA"/>
</dbReference>
<evidence type="ECO:0000256" key="2">
    <source>
        <dbReference type="ARBA" id="ARBA00007577"/>
    </source>
</evidence>
<feature type="transmembrane region" description="Helical" evidence="12">
    <location>
        <begin position="163"/>
        <end position="186"/>
    </location>
</feature>
<dbReference type="Gene3D" id="3.40.50.300">
    <property type="entry name" value="P-loop containing nucleotide triphosphate hydrolases"/>
    <property type="match status" value="2"/>
</dbReference>
<keyword evidence="4 12" id="KW-0812">Transmembrane</keyword>
<dbReference type="FunFam" id="1.20.1560.10:FF:000029">
    <property type="entry name" value="ABC transporter B family member 1"/>
    <property type="match status" value="1"/>
</dbReference>
<dbReference type="InterPro" id="IPR036640">
    <property type="entry name" value="ABC1_TM_sf"/>
</dbReference>
<dbReference type="GO" id="GO:0015421">
    <property type="term" value="F:ABC-type oligopeptide transporter activity"/>
    <property type="evidence" value="ECO:0007669"/>
    <property type="project" value="TreeGrafter"/>
</dbReference>
<dbReference type="InterPro" id="IPR017871">
    <property type="entry name" value="ABC_transporter-like_CS"/>
</dbReference>
<feature type="domain" description="ABC transmembrane type-1" evidence="14">
    <location>
        <begin position="119"/>
        <end position="407"/>
    </location>
</feature>
<dbReference type="GO" id="GO:0048367">
    <property type="term" value="P:shoot system development"/>
    <property type="evidence" value="ECO:0007669"/>
    <property type="project" value="UniProtKB-ARBA"/>
</dbReference>
<dbReference type="CDD" id="cd18578">
    <property type="entry name" value="ABC_6TM_Pgp_ABCB1_D2_like"/>
    <property type="match status" value="1"/>
</dbReference>
<keyword evidence="6" id="KW-0547">Nucleotide-binding</keyword>
<dbReference type="SMART" id="SM00382">
    <property type="entry name" value="AAA"/>
    <property type="match status" value="2"/>
</dbReference>
<dbReference type="SUPFAM" id="SSF90123">
    <property type="entry name" value="ABC transporter transmembrane region"/>
    <property type="match status" value="2"/>
</dbReference>
<feature type="transmembrane region" description="Helical" evidence="12">
    <location>
        <begin position="1044"/>
        <end position="1062"/>
    </location>
</feature>
<keyword evidence="8 12" id="KW-1133">Transmembrane helix</keyword>
<sequence length="1389" mass="151005">MESTKDVESIAGLEVPQSEGNSSHSMTAEANSPAPQQPTADLQGGDHATPAPAPAPATDLVNEGNPQSGITLGERWKRIRAKLFRRRAATHLKPAVVNPQVPFYKLFMFADWWDYLLIVLGTIGACVHGVSVPIFFLFFGALIDAFGANYANPQKMGQEVSKYALYLFYLGCVVLGASWLEISSWIQAGERQSSRMRTKFLKAVLSQEIAFFDPDGTTSAIVNRISTDTAFVQDAISEKAGNYIHFMAKFIAGFVVAFCSVWQLSLTTLAVVPAIVLAGAAYALTMIGHETKSLAAYEEAGKVAQQVVAQVRTVYSFGGEAKAVQEYAKALQTTLRLGKQGGFAKGLGLGVTYGLTVGAWALLLWYSGILVRAGTTNGGKAFTTILNVIVGGIALGQAAPNLASFSRGKSAAHNILEMINRKPAIDQTTGRKLTSVNGQIEFQEVCFSYPSRAEVVVLQDFNLIIPPGRTVALVGSSGSGKSTIVGLIERFYEPTSGKVLLDGRNIQRLHLKWLRQQMGLVNQEPALFATSIWENLLYGKGTASKEEVLAATTAANAHSFISQLPSGYDTQVTKPSNPQFETHFFQEFLLVFAIEFANFSEQLLGLIYIIVNQDLSELSTNAYIVEVGERGVQLSGGQRQRIAIARAMLKDPKILLLDEATSALDPGSQQIVQEAIDRLMVGRTTVVVTHQLAAVRKADIIGVMHNGTLIEIGTHEEVLELGERGTHAGLVRLQEAGYYAQGGSLVPGFKQQLKVGEEILSAPAKESKRGPIKGLAEGVSELRESDTPCNEGPVLWRLLKLNSSEWHYGLLGTIGAIIAGCEFPLVALTIGQVLTSFYNPDKNYMEREVRKYTLMFTAAIVVVIMGHLLQHFYFAAMGETLTARVRKMMFSGILRNEMGWYDREESNSNVLALSLATDATSVRAAIADRICIVVQNISLVATAFVIAFFLQWRVACVMFATFPLLIASLVGENFFLRGFSGDLTKAYARASATVGEAVGNIHTVAAFCAEDKVVDLFNRELKVPQRNATLRAHIAGVGYGLSQFFMYGSYAVALWYASSLVMKREATFGDSIKIIMVLIFAAFGVAETIAMAPDFVKGDQALLSVFKILDRKTEIDPDDPKSEKLTEVQGEIEFHSVAFNYPMRPTVSVFKDLSLRVRAGTSLALVGESGSGKSSVIALIQRFYNPISGTICIDGKDVMRLNVRSLRQHIGVVQQEPALFATSIHDNILYGKESASESEVVEAAKTANAHNFVSALPQGYETSVGDRGIKLSGGQKQRVAIARAVIRSPAILLLDEATSALDAESEKLVQQALDRIMKGRTTVIIAHRLSTIRNADRIAMMRNGHILELGTHDDLMGLDGAYARFVHMQQFRCPASLSFTLDSDPALLN</sequence>
<dbReference type="EMBL" id="LVLJ01001006">
    <property type="protein sequence ID" value="OAE31589.1"/>
    <property type="molecule type" value="Genomic_DNA"/>
</dbReference>
<dbReference type="PROSITE" id="PS50893">
    <property type="entry name" value="ABC_TRANSPORTER_2"/>
    <property type="match status" value="2"/>
</dbReference>
<dbReference type="InterPro" id="IPR003439">
    <property type="entry name" value="ABC_transporter-like_ATP-bd"/>
</dbReference>
<evidence type="ECO:0000259" key="13">
    <source>
        <dbReference type="PROSITE" id="PS50893"/>
    </source>
</evidence>
<feature type="transmembrane region" description="Helical" evidence="12">
    <location>
        <begin position="939"/>
        <end position="966"/>
    </location>
</feature>
<feature type="domain" description="ABC transmembrane type-1" evidence="14">
    <location>
        <begin position="810"/>
        <end position="1097"/>
    </location>
</feature>
<feature type="domain" description="ABC transporter" evidence="13">
    <location>
        <begin position="1132"/>
        <end position="1368"/>
    </location>
</feature>
<protein>
    <submittedName>
        <fullName evidence="15">Uncharacterized protein</fullName>
    </submittedName>
</protein>
<dbReference type="PANTHER" id="PTHR43394">
    <property type="entry name" value="ATP-DEPENDENT PERMEASE MDL1, MITOCHONDRIAL"/>
    <property type="match status" value="1"/>
</dbReference>
<dbReference type="FunFam" id="3.40.50.300:FF:000251">
    <property type="entry name" value="ABC transporter B family member 19"/>
    <property type="match status" value="1"/>
</dbReference>
<dbReference type="PROSITE" id="PS50929">
    <property type="entry name" value="ABC_TM1F"/>
    <property type="match status" value="2"/>
</dbReference>
<evidence type="ECO:0000313" key="15">
    <source>
        <dbReference type="EMBL" id="OAE31589.1"/>
    </source>
</evidence>
<evidence type="ECO:0000256" key="9">
    <source>
        <dbReference type="ARBA" id="ARBA00023136"/>
    </source>
</evidence>